<evidence type="ECO:0000259" key="2">
    <source>
        <dbReference type="Pfam" id="PF16220"/>
    </source>
</evidence>
<dbReference type="Gene3D" id="2.60.120.1440">
    <property type="match status" value="1"/>
</dbReference>
<evidence type="ECO:0000259" key="1">
    <source>
        <dbReference type="Pfam" id="PF04773"/>
    </source>
</evidence>
<dbReference type="InterPro" id="IPR006860">
    <property type="entry name" value="FecR"/>
</dbReference>
<name>A0ABX5KV81_9BURK</name>
<dbReference type="Pfam" id="PF04773">
    <property type="entry name" value="FecR"/>
    <property type="match status" value="1"/>
</dbReference>
<dbReference type="Pfam" id="PF16220">
    <property type="entry name" value="DUF4880"/>
    <property type="match status" value="1"/>
</dbReference>
<evidence type="ECO:0000313" key="4">
    <source>
        <dbReference type="Proteomes" id="UP000245712"/>
    </source>
</evidence>
<accession>A0ABX5KV81</accession>
<dbReference type="RefSeq" id="WP_116610278.1">
    <property type="nucleotide sequence ID" value="NZ_QEOB01000003.1"/>
</dbReference>
<keyword evidence="4" id="KW-1185">Reference proteome</keyword>
<dbReference type="PANTHER" id="PTHR30273:SF2">
    <property type="entry name" value="PROTEIN FECR"/>
    <property type="match status" value="1"/>
</dbReference>
<dbReference type="EMBL" id="QEOB01000003">
    <property type="protein sequence ID" value="PVX85778.1"/>
    <property type="molecule type" value="Genomic_DNA"/>
</dbReference>
<comment type="caution">
    <text evidence="3">The sequence shown here is derived from an EMBL/GenBank/DDBJ whole genome shotgun (WGS) entry which is preliminary data.</text>
</comment>
<dbReference type="PIRSF" id="PIRSF018266">
    <property type="entry name" value="FecR"/>
    <property type="match status" value="1"/>
</dbReference>
<sequence length="328" mass="36502">MSRRLDTPSTTPQLDNDAVLHEALQWLVTLWSGEASRDERQACELWRRTSPAHEAAWQRVQSLDNRLGAVPASLAAPTLRGARQRARRRAVLRSIMFAGGTGALAWAARDQVPWRSWTADYRTTTGEQRRLVLADGTRLVMNTATALDVRFTASERRVLLRSGEIYVATAHEAPATYRPFIVETAQGSVQALGTRFTVRQGDDLSYVAVYEGAVSVRPAHSLMAQRIEVGERTTFVTDRTNTPSPVDTNATSWTRGVLVVEQMRLDAFVSELGRYRPGLLRADPSVAALRVSGVFPLGDTDRALTSLERALPVSIRYATRYWVSIRPR</sequence>
<gene>
    <name evidence="3" type="ORF">C7402_103356</name>
</gene>
<feature type="domain" description="FecR N-terminal" evidence="2">
    <location>
        <begin position="22"/>
        <end position="63"/>
    </location>
</feature>
<dbReference type="InterPro" id="IPR032623">
    <property type="entry name" value="FecR_N"/>
</dbReference>
<dbReference type="InterPro" id="IPR012373">
    <property type="entry name" value="Ferrdict_sens_TM"/>
</dbReference>
<organism evidence="3 4">
    <name type="scientific">Paraburkholderia unamae</name>
    <dbReference type="NCBI Taxonomy" id="219649"/>
    <lineage>
        <taxon>Bacteria</taxon>
        <taxon>Pseudomonadati</taxon>
        <taxon>Pseudomonadota</taxon>
        <taxon>Betaproteobacteria</taxon>
        <taxon>Burkholderiales</taxon>
        <taxon>Burkholderiaceae</taxon>
        <taxon>Paraburkholderia</taxon>
    </lineage>
</organism>
<dbReference type="Proteomes" id="UP000245712">
    <property type="component" value="Unassembled WGS sequence"/>
</dbReference>
<feature type="domain" description="FecR protein" evidence="1">
    <location>
        <begin position="120"/>
        <end position="214"/>
    </location>
</feature>
<dbReference type="PANTHER" id="PTHR30273">
    <property type="entry name" value="PERIPLASMIC SIGNAL SENSOR AND SIGMA FACTOR ACTIVATOR FECR-RELATED"/>
    <property type="match status" value="1"/>
</dbReference>
<protein>
    <submittedName>
        <fullName evidence="3">FecR family protein</fullName>
    </submittedName>
</protein>
<reference evidence="3 4" key="1">
    <citation type="submission" date="2018-05" db="EMBL/GenBank/DDBJ databases">
        <title>Genomic Encyclopedia of Type Strains, Phase IV (KMG-V): Genome sequencing to study the core and pangenomes of soil and plant-associated prokaryotes.</title>
        <authorList>
            <person name="Whitman W."/>
        </authorList>
    </citation>
    <scope>NUCLEOTIDE SEQUENCE [LARGE SCALE GENOMIC DNA]</scope>
    <source>
        <strain evidence="3 4">SCZa-39</strain>
    </source>
</reference>
<evidence type="ECO:0000313" key="3">
    <source>
        <dbReference type="EMBL" id="PVX85778.1"/>
    </source>
</evidence>
<proteinExistence type="predicted"/>